<organism evidence="10 11">
    <name type="scientific">Promicromonospora umidemergens</name>
    <dbReference type="NCBI Taxonomy" id="629679"/>
    <lineage>
        <taxon>Bacteria</taxon>
        <taxon>Bacillati</taxon>
        <taxon>Actinomycetota</taxon>
        <taxon>Actinomycetes</taxon>
        <taxon>Micrococcales</taxon>
        <taxon>Promicromonosporaceae</taxon>
        <taxon>Promicromonospora</taxon>
    </lineage>
</organism>
<dbReference type="EMBL" id="BAABHM010000002">
    <property type="protein sequence ID" value="GAA4686008.1"/>
    <property type="molecule type" value="Genomic_DNA"/>
</dbReference>
<gene>
    <name evidence="10" type="primary">manA</name>
    <name evidence="10" type="ORF">GCM10023198_00150</name>
</gene>
<feature type="compositionally biased region" description="Basic and acidic residues" evidence="8">
    <location>
        <begin position="123"/>
        <end position="133"/>
    </location>
</feature>
<comment type="similarity">
    <text evidence="3">Belongs to the mannose-6-phosphate isomerase type 1 family.</text>
</comment>
<dbReference type="PRINTS" id="PR00714">
    <property type="entry name" value="MAN6PISMRASE"/>
</dbReference>
<comment type="cofactor">
    <cofactor evidence="2">
        <name>Zn(2+)</name>
        <dbReference type="ChEBI" id="CHEBI:29105"/>
    </cofactor>
</comment>
<accession>A0ABP8WDT7</accession>
<evidence type="ECO:0000256" key="7">
    <source>
        <dbReference type="ARBA" id="ARBA00023235"/>
    </source>
</evidence>
<feature type="domain" description="Phosphomannose isomerase type I catalytic" evidence="9">
    <location>
        <begin position="23"/>
        <end position="168"/>
    </location>
</feature>
<proteinExistence type="inferred from homology"/>
<evidence type="ECO:0000256" key="1">
    <source>
        <dbReference type="ARBA" id="ARBA00000757"/>
    </source>
</evidence>
<dbReference type="Gene3D" id="1.10.441.10">
    <property type="entry name" value="Phosphomannose Isomerase, domain 2"/>
    <property type="match status" value="1"/>
</dbReference>
<evidence type="ECO:0000256" key="3">
    <source>
        <dbReference type="ARBA" id="ARBA00010772"/>
    </source>
</evidence>
<keyword evidence="11" id="KW-1185">Reference proteome</keyword>
<reference evidence="11" key="1">
    <citation type="journal article" date="2019" name="Int. J. Syst. Evol. Microbiol.">
        <title>The Global Catalogue of Microorganisms (GCM) 10K type strain sequencing project: providing services to taxonomists for standard genome sequencing and annotation.</title>
        <authorList>
            <consortium name="The Broad Institute Genomics Platform"/>
            <consortium name="The Broad Institute Genome Sequencing Center for Infectious Disease"/>
            <person name="Wu L."/>
            <person name="Ma J."/>
        </authorList>
    </citation>
    <scope>NUCLEOTIDE SEQUENCE [LARGE SCALE GENOMIC DNA]</scope>
    <source>
        <strain evidence="11">JCM 17975</strain>
    </source>
</reference>
<evidence type="ECO:0000256" key="4">
    <source>
        <dbReference type="ARBA" id="ARBA00011956"/>
    </source>
</evidence>
<protein>
    <recommendedName>
        <fullName evidence="4">mannose-6-phosphate isomerase</fullName>
        <ecNumber evidence="4">5.3.1.8</ecNumber>
    </recommendedName>
</protein>
<dbReference type="PANTHER" id="PTHR10309:SF0">
    <property type="entry name" value="MANNOSE-6-PHOSPHATE ISOMERASE"/>
    <property type="match status" value="1"/>
</dbReference>
<evidence type="ECO:0000256" key="5">
    <source>
        <dbReference type="ARBA" id="ARBA00022723"/>
    </source>
</evidence>
<keyword evidence="5" id="KW-0479">Metal-binding</keyword>
<evidence type="ECO:0000256" key="2">
    <source>
        <dbReference type="ARBA" id="ARBA00001947"/>
    </source>
</evidence>
<evidence type="ECO:0000259" key="9">
    <source>
        <dbReference type="Pfam" id="PF20511"/>
    </source>
</evidence>
<dbReference type="Pfam" id="PF20511">
    <property type="entry name" value="PMI_typeI_cat"/>
    <property type="match status" value="1"/>
</dbReference>
<dbReference type="InterPro" id="IPR001250">
    <property type="entry name" value="Man6P_Isoase-1"/>
</dbReference>
<evidence type="ECO:0000313" key="10">
    <source>
        <dbReference type="EMBL" id="GAA4686008.1"/>
    </source>
</evidence>
<sequence>MCSATPGYPDAVLAVAQFHAPLSLTNTIQRYDWGSVEAIPHLLGSEPDGGPQAELWLGAHTSAPSVSVIGNEDVALDRLVREAPVQTLGHRVAEQFGPRLPYLMKVLAAGKALSLQVHPSPRQAREGFARENKAGLPLSSPKRSFKDDQHKPEMVVALSQFEGLAGFRTPRTILDVLDGLPGDLVDGVRAALLRDRSHDGMREAFNHLLSARASDACAADIRITLDSVRARLAAGSPFERADRTVVDLAEQHPGDPGAIASLMLNRFSLEPGEAAFTPAGVVHAYLSGLGIEIMASSDNVLRAGLTTKLVDEENLVDCTVFAPQQPSIPEMTTAGSRGQVHTYRVPVTEFALTTADVDPAELVTLPATGPRILLCLAGELKLDADRAEDGPRRLVQGDSVFVPHDAGNLVLSGAGHAVCAWVP</sequence>
<dbReference type="InterPro" id="IPR011051">
    <property type="entry name" value="RmlC_Cupin_sf"/>
</dbReference>
<dbReference type="SUPFAM" id="SSF51182">
    <property type="entry name" value="RmlC-like cupins"/>
    <property type="match status" value="1"/>
</dbReference>
<dbReference type="InterPro" id="IPR046457">
    <property type="entry name" value="PMI_typeI_cat"/>
</dbReference>
<keyword evidence="6" id="KW-0862">Zinc</keyword>
<feature type="region of interest" description="Disordered" evidence="8">
    <location>
        <begin position="119"/>
        <end position="149"/>
    </location>
</feature>
<keyword evidence="7 10" id="KW-0413">Isomerase</keyword>
<comment type="catalytic activity">
    <reaction evidence="1">
        <text>D-mannose 6-phosphate = D-fructose 6-phosphate</text>
        <dbReference type="Rhea" id="RHEA:12356"/>
        <dbReference type="ChEBI" id="CHEBI:58735"/>
        <dbReference type="ChEBI" id="CHEBI:61527"/>
        <dbReference type="EC" id="5.3.1.8"/>
    </reaction>
</comment>
<comment type="caution">
    <text evidence="10">The sequence shown here is derived from an EMBL/GenBank/DDBJ whole genome shotgun (WGS) entry which is preliminary data.</text>
</comment>
<dbReference type="InterPro" id="IPR014710">
    <property type="entry name" value="RmlC-like_jellyroll"/>
</dbReference>
<evidence type="ECO:0000256" key="8">
    <source>
        <dbReference type="SAM" id="MobiDB-lite"/>
    </source>
</evidence>
<dbReference type="Gene3D" id="2.60.120.10">
    <property type="entry name" value="Jelly Rolls"/>
    <property type="match status" value="2"/>
</dbReference>
<evidence type="ECO:0000313" key="11">
    <source>
        <dbReference type="Proteomes" id="UP001500843"/>
    </source>
</evidence>
<dbReference type="InterPro" id="IPR016305">
    <property type="entry name" value="Mannose-6-P_Isomerase"/>
</dbReference>
<name>A0ABP8WDT7_9MICO</name>
<dbReference type="EC" id="5.3.1.8" evidence="4"/>
<evidence type="ECO:0000256" key="6">
    <source>
        <dbReference type="ARBA" id="ARBA00022833"/>
    </source>
</evidence>
<dbReference type="Proteomes" id="UP001500843">
    <property type="component" value="Unassembled WGS sequence"/>
</dbReference>
<dbReference type="GO" id="GO:0016853">
    <property type="term" value="F:isomerase activity"/>
    <property type="evidence" value="ECO:0007669"/>
    <property type="project" value="UniProtKB-KW"/>
</dbReference>
<dbReference type="CDD" id="cd07011">
    <property type="entry name" value="cupin_PMI_type_I_N"/>
    <property type="match status" value="1"/>
</dbReference>
<dbReference type="PANTHER" id="PTHR10309">
    <property type="entry name" value="MANNOSE-6-PHOSPHATE ISOMERASE"/>
    <property type="match status" value="1"/>
</dbReference>
<dbReference type="PIRSF" id="PIRSF001480">
    <property type="entry name" value="Mannose-6-phosphate_isomerase"/>
    <property type="match status" value="1"/>
</dbReference>
<dbReference type="NCBIfam" id="TIGR00218">
    <property type="entry name" value="manA"/>
    <property type="match status" value="1"/>
</dbReference>